<evidence type="ECO:0000313" key="3">
    <source>
        <dbReference type="Proteomes" id="UP001501759"/>
    </source>
</evidence>
<dbReference type="RefSeq" id="WP_345656540.1">
    <property type="nucleotide sequence ID" value="NZ_BAABKB010000031.1"/>
</dbReference>
<reference evidence="3" key="1">
    <citation type="journal article" date="2019" name="Int. J. Syst. Evol. Microbiol.">
        <title>The Global Catalogue of Microorganisms (GCM) 10K type strain sequencing project: providing services to taxonomists for standard genome sequencing and annotation.</title>
        <authorList>
            <consortium name="The Broad Institute Genomics Platform"/>
            <consortium name="The Broad Institute Genome Sequencing Center for Infectious Disease"/>
            <person name="Wu L."/>
            <person name="Ma J."/>
        </authorList>
    </citation>
    <scope>NUCLEOTIDE SEQUENCE [LARGE SCALE GENOMIC DNA]</scope>
    <source>
        <strain evidence="3">JCM 18409</strain>
    </source>
</reference>
<evidence type="ECO:0000256" key="1">
    <source>
        <dbReference type="SAM" id="MobiDB-lite"/>
    </source>
</evidence>
<gene>
    <name evidence="2" type="ORF">GCM10023335_67390</name>
</gene>
<dbReference type="EMBL" id="BAABKB010000031">
    <property type="protein sequence ID" value="GAA5028969.1"/>
    <property type="molecule type" value="Genomic_DNA"/>
</dbReference>
<comment type="caution">
    <text evidence="2">The sequence shown here is derived from an EMBL/GenBank/DDBJ whole genome shotgun (WGS) entry which is preliminary data.</text>
</comment>
<sequence>MLGDEWSLSPALGALVEPHFPQCSMRIVREKGKLVRNRRKQQIATAMASAAVVGALVTIGTPASAAPLQNGTASLAPGRTLQDDGSGNTQGGTQDGSGNTQGGTQGGGSGNTQGGTQGGGSGNTQGGTQGGGSGNTQGGTQGG</sequence>
<name>A0ABP9JDT9_9ACTN</name>
<organism evidence="2 3">
    <name type="scientific">Streptomyces siamensis</name>
    <dbReference type="NCBI Taxonomy" id="1274986"/>
    <lineage>
        <taxon>Bacteria</taxon>
        <taxon>Bacillati</taxon>
        <taxon>Actinomycetota</taxon>
        <taxon>Actinomycetes</taxon>
        <taxon>Kitasatosporales</taxon>
        <taxon>Streptomycetaceae</taxon>
        <taxon>Streptomyces</taxon>
    </lineage>
</organism>
<keyword evidence="3" id="KW-1185">Reference proteome</keyword>
<accession>A0ABP9JDT9</accession>
<feature type="region of interest" description="Disordered" evidence="1">
    <location>
        <begin position="64"/>
        <end position="143"/>
    </location>
</feature>
<evidence type="ECO:0000313" key="2">
    <source>
        <dbReference type="EMBL" id="GAA5028969.1"/>
    </source>
</evidence>
<feature type="compositionally biased region" description="Gly residues" evidence="1">
    <location>
        <begin position="88"/>
        <end position="143"/>
    </location>
</feature>
<dbReference type="Proteomes" id="UP001501759">
    <property type="component" value="Unassembled WGS sequence"/>
</dbReference>
<protein>
    <submittedName>
        <fullName evidence="2">Uncharacterized protein</fullName>
    </submittedName>
</protein>
<proteinExistence type="predicted"/>